<dbReference type="PANTHER" id="PTHR24351">
    <property type="entry name" value="RIBOSOMAL PROTEIN S6 KINASE"/>
    <property type="match status" value="1"/>
</dbReference>
<keyword evidence="9" id="KW-0418">Kinase</keyword>
<dbReference type="Pfam" id="PF13426">
    <property type="entry name" value="PAS_9"/>
    <property type="match status" value="1"/>
</dbReference>
<dbReference type="Pfam" id="PF00069">
    <property type="entry name" value="Pkinase"/>
    <property type="match status" value="1"/>
</dbReference>
<keyword evidence="12" id="KW-0675">Receptor</keyword>
<evidence type="ECO:0000313" key="20">
    <source>
        <dbReference type="EMBL" id="AML77827.1"/>
    </source>
</evidence>
<evidence type="ECO:0000256" key="15">
    <source>
        <dbReference type="SAM" id="MobiDB-lite"/>
    </source>
</evidence>
<reference evidence="20" key="1">
    <citation type="journal article" date="2016" name="Proc. Natl. Acad. Sci. U.S.A.">
        <title>Functional and topological diversity of LOV domain photoreceptors.</title>
        <authorList>
            <person name="Glantz S.T."/>
            <person name="Carpenter E.J."/>
            <person name="Melkonian M."/>
            <person name="Gardner K.H."/>
            <person name="Boyden E.S."/>
            <person name="Wong G.K."/>
            <person name="Chow B.Y."/>
        </authorList>
    </citation>
    <scope>NUCLEOTIDE SEQUENCE</scope>
    <source>
        <strain evidence="20">MCNW_2011526</strain>
    </source>
</reference>
<dbReference type="InterPro" id="IPR000719">
    <property type="entry name" value="Prot_kinase_dom"/>
</dbReference>
<feature type="compositionally biased region" description="Acidic residues" evidence="15">
    <location>
        <begin position="498"/>
        <end position="516"/>
    </location>
</feature>
<evidence type="ECO:0000256" key="5">
    <source>
        <dbReference type="ARBA" id="ARBA00022553"/>
    </source>
</evidence>
<keyword evidence="4" id="KW-0600">Photoreceptor protein</keyword>
<keyword evidence="11" id="KW-0157">Chromophore</keyword>
<keyword evidence="5" id="KW-0597">Phosphoprotein</keyword>
<keyword evidence="8" id="KW-0547">Nucleotide-binding</keyword>
<evidence type="ECO:0000256" key="11">
    <source>
        <dbReference type="ARBA" id="ARBA00022991"/>
    </source>
</evidence>
<feature type="compositionally biased region" description="Low complexity" evidence="15">
    <location>
        <begin position="44"/>
        <end position="58"/>
    </location>
</feature>
<keyword evidence="7" id="KW-0808">Transferase</keyword>
<dbReference type="GO" id="GO:0005524">
    <property type="term" value="F:ATP binding"/>
    <property type="evidence" value="ECO:0007669"/>
    <property type="project" value="UniProtKB-KW"/>
</dbReference>
<dbReference type="PROSITE" id="PS00108">
    <property type="entry name" value="PROTEIN_KINASE_ST"/>
    <property type="match status" value="1"/>
</dbReference>
<keyword evidence="3" id="KW-0723">Serine/threonine-protein kinase</keyword>
<evidence type="ECO:0000259" key="19">
    <source>
        <dbReference type="PROSITE" id="PS51285"/>
    </source>
</evidence>
<accession>A0A126WZC3</accession>
<evidence type="ECO:0000256" key="1">
    <source>
        <dbReference type="ARBA" id="ARBA00009804"/>
    </source>
</evidence>
<evidence type="ECO:0000259" key="17">
    <source>
        <dbReference type="PROSITE" id="PS50112"/>
    </source>
</evidence>
<evidence type="ECO:0000256" key="13">
    <source>
        <dbReference type="ARBA" id="ARBA00047899"/>
    </source>
</evidence>
<dbReference type="GO" id="GO:0009882">
    <property type="term" value="F:blue light photoreceptor activity"/>
    <property type="evidence" value="ECO:0007669"/>
    <property type="project" value="UniProtKB-ARBA"/>
</dbReference>
<dbReference type="PROSITE" id="PS51285">
    <property type="entry name" value="AGC_KINASE_CTER"/>
    <property type="match status" value="1"/>
</dbReference>
<dbReference type="PROSITE" id="PS50112">
    <property type="entry name" value="PAS"/>
    <property type="match status" value="1"/>
</dbReference>
<dbReference type="FunFam" id="1.10.510.10:FF:000297">
    <property type="entry name" value="Non-specific serine/threonine protein kinase"/>
    <property type="match status" value="1"/>
</dbReference>
<dbReference type="GO" id="GO:0009651">
    <property type="term" value="P:response to salt stress"/>
    <property type="evidence" value="ECO:0007669"/>
    <property type="project" value="UniProtKB-ARBA"/>
</dbReference>
<feature type="domain" description="PAC" evidence="18">
    <location>
        <begin position="302"/>
        <end position="356"/>
    </location>
</feature>
<feature type="region of interest" description="Disordered" evidence="15">
    <location>
        <begin position="390"/>
        <end position="543"/>
    </location>
</feature>
<dbReference type="CDD" id="cd00130">
    <property type="entry name" value="PAS"/>
    <property type="match status" value="1"/>
</dbReference>
<dbReference type="InterPro" id="IPR017892">
    <property type="entry name" value="Pkinase_C"/>
</dbReference>
<feature type="compositionally biased region" description="Low complexity" evidence="15">
    <location>
        <begin position="9"/>
        <end position="22"/>
    </location>
</feature>
<feature type="compositionally biased region" description="Polar residues" evidence="15">
    <location>
        <begin position="531"/>
        <end position="541"/>
    </location>
</feature>
<dbReference type="FunFam" id="3.30.200.20:FF:000048">
    <property type="entry name" value="Non-specific serine/threonine protein kinase"/>
    <property type="match status" value="1"/>
</dbReference>
<dbReference type="EMBL" id="KU699959">
    <property type="protein sequence ID" value="AML77827.1"/>
    <property type="molecule type" value="mRNA"/>
</dbReference>
<evidence type="ECO:0000256" key="6">
    <source>
        <dbReference type="ARBA" id="ARBA00022606"/>
    </source>
</evidence>
<dbReference type="Gene3D" id="3.30.450.20">
    <property type="entry name" value="PAS domain"/>
    <property type="match status" value="1"/>
</dbReference>
<evidence type="ECO:0000256" key="2">
    <source>
        <dbReference type="ARBA" id="ARBA00012513"/>
    </source>
</evidence>
<proteinExistence type="evidence at transcript level"/>
<sequence>MIGHSACVEMENSSENISSSNSKPINVPPLPRDSRGSLEVFNPSTFSATAAASASASTRPTNPLFRPQSSWHNWVDPHPISEPDPIPKPARGEEIITSWMALKDPAAPPSPNIQPSPAPPLAAATAAAPIIQRTFSAILNDKSESSGSNKEVGAVAAQRAAEWGLVLKTDSETGKPQGVGVRTSGGDEPASSNVLKGNSRRSSNNSVRTSGESSDDGGGGKERGFPRVSEDLKDALSAFQQTFVVSDATKPDYPILYASAGFFKMTGYTSKEVIGRNCRFLQGSGTDPEELAKIRESLEAGSSYCGRMLNYKKDGTPFWNLLTIAPIKDETGKILKFIGMQVEVSKHTEGSKEKTVRPNGLPESLIRYDARQKDMANSSVNELVQAVKRPRALSESMSRPFRRKSGGGVGIISKNEEKADHHDQQGLSRRKSESSTSAAPPRRNSHGGSRITMQRISELPEKKHKKSNRRSFMGRLIRKSQSDNENVEDDNIVVVDNVESDEDEDDDDDEDGEETNPENRDPNDVVCGEKISQSPVGSGSSDVKIGPGDFEIMRVVGKGAFGKVFQVRKKNCCNDDGNGNGNGGGDGIYAMKVMRKDTIIKKNHVDYMRAERDILTKVVHPFIVPLRYSFQTKSKLYLILDFVNGGHLFFQLYRQGIFSEDDARFYTAEIVTAVSHLHKCGIVHRDLKPENILMDADGHILLTDFGLAKEIDESSRSNSMCGTTEYMAPEILQSKGHNKDADWWSVGILLYEMLTGKPPYTHENRKKLQEKIIKEKMKLPPYLTSEAHSLLKGLLQKEPSRRLGSGPSGGDEIKAHKWFRTINWKKLEAREITPKFKPEVNGKDCIANFDKCWTVMPLVDSPASTPTTGEYFQGYTYVAPNPWLSSDSI</sequence>
<dbReference type="FunFam" id="3.30.450.20:FF:000036">
    <property type="entry name" value="Putative LOV domain-containing protein"/>
    <property type="match status" value="1"/>
</dbReference>
<evidence type="ECO:0000256" key="7">
    <source>
        <dbReference type="ARBA" id="ARBA00022679"/>
    </source>
</evidence>
<evidence type="ECO:0000259" key="18">
    <source>
        <dbReference type="PROSITE" id="PS50113"/>
    </source>
</evidence>
<comment type="similarity">
    <text evidence="1">Belongs to the protein kinase superfamily. AGC Ser/Thr protein kinase family. S6 kinase subfamily.</text>
</comment>
<dbReference type="GO" id="GO:0009409">
    <property type="term" value="P:response to cold"/>
    <property type="evidence" value="ECO:0007669"/>
    <property type="project" value="UniProtKB-ARBA"/>
</dbReference>
<evidence type="ECO:0000256" key="12">
    <source>
        <dbReference type="ARBA" id="ARBA00023170"/>
    </source>
</evidence>
<dbReference type="AlphaFoldDB" id="A0A126WZC3"/>
<dbReference type="GO" id="GO:0005634">
    <property type="term" value="C:nucleus"/>
    <property type="evidence" value="ECO:0007669"/>
    <property type="project" value="UniProtKB-ARBA"/>
</dbReference>
<feature type="compositionally biased region" description="Basic and acidic residues" evidence="15">
    <location>
        <begin position="414"/>
        <end position="424"/>
    </location>
</feature>
<evidence type="ECO:0000256" key="4">
    <source>
        <dbReference type="ARBA" id="ARBA00022543"/>
    </source>
</evidence>
<keyword evidence="10" id="KW-0067">ATP-binding</keyword>
<name>A0A126WZC3_CANSA</name>
<comment type="catalytic activity">
    <reaction evidence="13">
        <text>L-threonyl-[protein] + ATP = O-phospho-L-threonyl-[protein] + ADP + H(+)</text>
        <dbReference type="Rhea" id="RHEA:46608"/>
        <dbReference type="Rhea" id="RHEA-COMP:11060"/>
        <dbReference type="Rhea" id="RHEA-COMP:11605"/>
        <dbReference type="ChEBI" id="CHEBI:15378"/>
        <dbReference type="ChEBI" id="CHEBI:30013"/>
        <dbReference type="ChEBI" id="CHEBI:30616"/>
        <dbReference type="ChEBI" id="CHEBI:61977"/>
        <dbReference type="ChEBI" id="CHEBI:456216"/>
        <dbReference type="EC" id="2.7.11.1"/>
    </reaction>
</comment>
<feature type="compositionally biased region" description="Low complexity" evidence="15">
    <location>
        <begin position="200"/>
        <end position="212"/>
    </location>
</feature>
<feature type="domain" description="Protein kinase" evidence="16">
    <location>
        <begin position="550"/>
        <end position="819"/>
    </location>
</feature>
<dbReference type="Pfam" id="PF00433">
    <property type="entry name" value="Pkinase_C"/>
    <property type="match status" value="1"/>
</dbReference>
<dbReference type="InterPro" id="IPR008271">
    <property type="entry name" value="Ser/Thr_kinase_AS"/>
</dbReference>
<dbReference type="GO" id="GO:0045727">
    <property type="term" value="P:positive regulation of translation"/>
    <property type="evidence" value="ECO:0007669"/>
    <property type="project" value="UniProtKB-ARBA"/>
</dbReference>
<feature type="domain" description="PAS" evidence="17">
    <location>
        <begin position="228"/>
        <end position="299"/>
    </location>
</feature>
<feature type="region of interest" description="Disordered" evidence="15">
    <location>
        <begin position="1"/>
        <end position="69"/>
    </location>
</feature>
<dbReference type="GO" id="GO:0004674">
    <property type="term" value="F:protein serine/threonine kinase activity"/>
    <property type="evidence" value="ECO:0007669"/>
    <property type="project" value="UniProtKB-KW"/>
</dbReference>
<dbReference type="SMART" id="SM00220">
    <property type="entry name" value="S_TKc"/>
    <property type="match status" value="1"/>
</dbReference>
<dbReference type="PROSITE" id="PS50011">
    <property type="entry name" value="PROTEIN_KINASE_DOM"/>
    <property type="match status" value="1"/>
</dbReference>
<dbReference type="Gene3D" id="1.10.510.10">
    <property type="entry name" value="Transferase(Phosphotransferase) domain 1"/>
    <property type="match status" value="1"/>
</dbReference>
<dbReference type="InterPro" id="IPR011009">
    <property type="entry name" value="Kinase-like_dom_sf"/>
</dbReference>
<dbReference type="SMART" id="SM00086">
    <property type="entry name" value="PAC"/>
    <property type="match status" value="1"/>
</dbReference>
<dbReference type="SUPFAM" id="SSF56112">
    <property type="entry name" value="Protein kinase-like (PK-like)"/>
    <property type="match status" value="1"/>
</dbReference>
<dbReference type="InterPro" id="IPR000700">
    <property type="entry name" value="PAS-assoc_C"/>
</dbReference>
<dbReference type="NCBIfam" id="TIGR00229">
    <property type="entry name" value="sensory_box"/>
    <property type="match status" value="1"/>
</dbReference>
<organism evidence="20">
    <name type="scientific">Cannabis sativa</name>
    <name type="common">Hemp</name>
    <name type="synonym">Marijuana</name>
    <dbReference type="NCBI Taxonomy" id="3483"/>
    <lineage>
        <taxon>Eukaryota</taxon>
        <taxon>Viridiplantae</taxon>
        <taxon>Streptophyta</taxon>
        <taxon>Embryophyta</taxon>
        <taxon>Tracheophyta</taxon>
        <taxon>Spermatophyta</taxon>
        <taxon>Magnoliopsida</taxon>
        <taxon>eudicotyledons</taxon>
        <taxon>Gunneridae</taxon>
        <taxon>Pentapetalae</taxon>
        <taxon>rosids</taxon>
        <taxon>fabids</taxon>
        <taxon>Rosales</taxon>
        <taxon>Cannabaceae</taxon>
        <taxon>Cannabis</taxon>
    </lineage>
</organism>
<protein>
    <recommendedName>
        <fullName evidence="2">non-specific serine/threonine protein kinase</fullName>
        <ecNumber evidence="2">2.7.11.1</ecNumber>
    </recommendedName>
</protein>
<dbReference type="EC" id="2.7.11.1" evidence="2"/>
<feature type="region of interest" description="Disordered" evidence="15">
    <location>
        <begin position="167"/>
        <end position="226"/>
    </location>
</feature>
<dbReference type="SUPFAM" id="SSF55785">
    <property type="entry name" value="PYP-like sensor domain (PAS domain)"/>
    <property type="match status" value="1"/>
</dbReference>
<dbReference type="PROSITE" id="PS50113">
    <property type="entry name" value="PAC"/>
    <property type="match status" value="1"/>
</dbReference>
<feature type="domain" description="AGC-kinase C-terminal" evidence="19">
    <location>
        <begin position="820"/>
        <end position="887"/>
    </location>
</feature>
<dbReference type="InterPro" id="IPR000014">
    <property type="entry name" value="PAS"/>
</dbReference>
<keyword evidence="6" id="KW-0716">Sensory transduction</keyword>
<evidence type="ECO:0000256" key="8">
    <source>
        <dbReference type="ARBA" id="ARBA00022741"/>
    </source>
</evidence>
<dbReference type="InterPro" id="IPR001610">
    <property type="entry name" value="PAC"/>
</dbReference>
<dbReference type="InterPro" id="IPR000961">
    <property type="entry name" value="AGC-kinase_C"/>
</dbReference>
<evidence type="ECO:0000256" key="14">
    <source>
        <dbReference type="ARBA" id="ARBA00048679"/>
    </source>
</evidence>
<evidence type="ECO:0000256" key="9">
    <source>
        <dbReference type="ARBA" id="ARBA00022777"/>
    </source>
</evidence>
<dbReference type="InterPro" id="IPR035965">
    <property type="entry name" value="PAS-like_dom_sf"/>
</dbReference>
<dbReference type="SMART" id="SM00133">
    <property type="entry name" value="S_TK_X"/>
    <property type="match status" value="1"/>
</dbReference>
<comment type="catalytic activity">
    <reaction evidence="14">
        <text>L-seryl-[protein] + ATP = O-phospho-L-seryl-[protein] + ADP + H(+)</text>
        <dbReference type="Rhea" id="RHEA:17989"/>
        <dbReference type="Rhea" id="RHEA-COMP:9863"/>
        <dbReference type="Rhea" id="RHEA-COMP:11604"/>
        <dbReference type="ChEBI" id="CHEBI:15378"/>
        <dbReference type="ChEBI" id="CHEBI:29999"/>
        <dbReference type="ChEBI" id="CHEBI:30616"/>
        <dbReference type="ChEBI" id="CHEBI:83421"/>
        <dbReference type="ChEBI" id="CHEBI:456216"/>
        <dbReference type="EC" id="2.7.11.1"/>
    </reaction>
</comment>
<evidence type="ECO:0000256" key="10">
    <source>
        <dbReference type="ARBA" id="ARBA00022840"/>
    </source>
</evidence>
<dbReference type="Gene3D" id="3.30.200.20">
    <property type="entry name" value="Phosphorylase Kinase, domain 1"/>
    <property type="match status" value="1"/>
</dbReference>
<evidence type="ECO:0000256" key="3">
    <source>
        <dbReference type="ARBA" id="ARBA00022527"/>
    </source>
</evidence>
<evidence type="ECO:0000259" key="16">
    <source>
        <dbReference type="PROSITE" id="PS50011"/>
    </source>
</evidence>